<keyword evidence="1" id="KW-0802">TPR repeat</keyword>
<dbReference type="SUPFAM" id="SSF48452">
    <property type="entry name" value="TPR-like"/>
    <property type="match status" value="1"/>
</dbReference>
<dbReference type="Proteomes" id="UP001324993">
    <property type="component" value="Chromosome"/>
</dbReference>
<proteinExistence type="predicted"/>
<accession>A0ABZ0RH62</accession>
<gene>
    <name evidence="2" type="ORF">SH580_18875</name>
</gene>
<dbReference type="PROSITE" id="PS50005">
    <property type="entry name" value="TPR"/>
    <property type="match status" value="2"/>
</dbReference>
<feature type="repeat" description="TPR" evidence="1">
    <location>
        <begin position="110"/>
        <end position="143"/>
    </location>
</feature>
<organism evidence="2 3">
    <name type="scientific">Coraliomargarita algicola</name>
    <dbReference type="NCBI Taxonomy" id="3092156"/>
    <lineage>
        <taxon>Bacteria</taxon>
        <taxon>Pseudomonadati</taxon>
        <taxon>Verrucomicrobiota</taxon>
        <taxon>Opitutia</taxon>
        <taxon>Puniceicoccales</taxon>
        <taxon>Coraliomargaritaceae</taxon>
        <taxon>Coraliomargarita</taxon>
    </lineage>
</organism>
<dbReference type="Pfam" id="PF13432">
    <property type="entry name" value="TPR_16"/>
    <property type="match status" value="1"/>
</dbReference>
<sequence length="299" mass="33620">MMATTRNNRLSRIQPILLLLASIWTLNLSAQEHISSAPQLSRNPLLTEAYQLLESGDSDGALEHFQEVLSEDQQDLSALLGQAMTYAELQRYDEAFASYDAIVQTHPRHAFAWNGRGLAAFNMEDFDTALSSFQQATAEQPINGFFYETLAWTQMCRGDFSQAAISAKTATLMYNRKNESSVYPQLIAYFAYLETGDLQNAQVALKYAQHNKPLNQWPSPVIDYLSDSIDAAELISYVTDSAQETEAHTYIGLKLRANHQNEAAKRHFNWVARHGDTRVFEYTLARALNIQNSVALLAP</sequence>
<dbReference type="PANTHER" id="PTHR12558:SF13">
    <property type="entry name" value="CELL DIVISION CYCLE PROTEIN 27 HOMOLOG"/>
    <property type="match status" value="1"/>
</dbReference>
<evidence type="ECO:0000313" key="2">
    <source>
        <dbReference type="EMBL" id="WPJ95486.1"/>
    </source>
</evidence>
<keyword evidence="3" id="KW-1185">Reference proteome</keyword>
<dbReference type="InterPro" id="IPR019734">
    <property type="entry name" value="TPR_rpt"/>
</dbReference>
<name>A0ABZ0RH62_9BACT</name>
<evidence type="ECO:0000313" key="3">
    <source>
        <dbReference type="Proteomes" id="UP001324993"/>
    </source>
</evidence>
<feature type="repeat" description="TPR" evidence="1">
    <location>
        <begin position="76"/>
        <end position="109"/>
    </location>
</feature>
<reference evidence="2 3" key="1">
    <citation type="submission" date="2023-11" db="EMBL/GenBank/DDBJ databases">
        <title>Coraliomargarita sp. nov., isolated from marine algae.</title>
        <authorList>
            <person name="Lee J.K."/>
            <person name="Baek J.H."/>
            <person name="Kim J.M."/>
            <person name="Choi D.G."/>
            <person name="Jeon C.O."/>
        </authorList>
    </citation>
    <scope>NUCLEOTIDE SEQUENCE [LARGE SCALE GENOMIC DNA]</scope>
    <source>
        <strain evidence="2 3">J2-16</strain>
    </source>
</reference>
<dbReference type="RefSeq" id="WP_319832366.1">
    <property type="nucleotide sequence ID" value="NZ_CP138858.1"/>
</dbReference>
<dbReference type="InterPro" id="IPR011990">
    <property type="entry name" value="TPR-like_helical_dom_sf"/>
</dbReference>
<dbReference type="EMBL" id="CP138858">
    <property type="protein sequence ID" value="WPJ95486.1"/>
    <property type="molecule type" value="Genomic_DNA"/>
</dbReference>
<dbReference type="PANTHER" id="PTHR12558">
    <property type="entry name" value="CELL DIVISION CYCLE 16,23,27"/>
    <property type="match status" value="1"/>
</dbReference>
<dbReference type="Gene3D" id="1.25.40.10">
    <property type="entry name" value="Tetratricopeptide repeat domain"/>
    <property type="match status" value="1"/>
</dbReference>
<evidence type="ECO:0000256" key="1">
    <source>
        <dbReference type="PROSITE-ProRule" id="PRU00339"/>
    </source>
</evidence>
<dbReference type="SMART" id="SM00028">
    <property type="entry name" value="TPR"/>
    <property type="match status" value="4"/>
</dbReference>
<protein>
    <submittedName>
        <fullName evidence="2">Tetratricopeptide repeat protein</fullName>
    </submittedName>
</protein>